<dbReference type="AlphaFoldDB" id="A0A2D2B2R0"/>
<proteinExistence type="predicted"/>
<feature type="domain" description="DUF4189" evidence="2">
    <location>
        <begin position="105"/>
        <end position="181"/>
    </location>
</feature>
<reference evidence="3 4" key="1">
    <citation type="submission" date="2017-10" db="EMBL/GenBank/DDBJ databases">
        <title>Genome sequence of Caulobacter mirabilis FWC38.</title>
        <authorList>
            <person name="Fiebig A."/>
            <person name="Crosson S."/>
        </authorList>
    </citation>
    <scope>NUCLEOTIDE SEQUENCE [LARGE SCALE GENOMIC DNA]</scope>
    <source>
        <strain evidence="3 4">FWC 38</strain>
    </source>
</reference>
<dbReference type="Pfam" id="PF13827">
    <property type="entry name" value="DUF4189"/>
    <property type="match status" value="1"/>
</dbReference>
<dbReference type="Proteomes" id="UP000228945">
    <property type="component" value="Chromosome"/>
</dbReference>
<gene>
    <name evidence="3" type="ORF">CSW64_20070</name>
</gene>
<sequence length="230" mass="24634">MKRLLFTLAASMAALAAFSAMPDRASAQPYPCPGSGPGPDEVIVGMVPATPSQAAFPLCARKNTAPAQRGLPSVSQPQIQMMPRIPMRPLYGIHVTDAERSALYSANGFYTPTEAEQAALNHCDKQTGHKCVSIGSFADSCQVIAIGPRKQIYKGIGRTPRESARAGMAACMRDHPVADCSLWRIPLCSGLLYGEDVFHAGANNLPDNDEVDRIKVRLTAEVVAEINGRK</sequence>
<dbReference type="RefSeq" id="WP_099623766.1">
    <property type="nucleotide sequence ID" value="NZ_CP024201.1"/>
</dbReference>
<organism evidence="3 4">
    <name type="scientific">Caulobacter mirabilis</name>
    <dbReference type="NCBI Taxonomy" id="69666"/>
    <lineage>
        <taxon>Bacteria</taxon>
        <taxon>Pseudomonadati</taxon>
        <taxon>Pseudomonadota</taxon>
        <taxon>Alphaproteobacteria</taxon>
        <taxon>Caulobacterales</taxon>
        <taxon>Caulobacteraceae</taxon>
        <taxon>Caulobacter</taxon>
    </lineage>
</organism>
<dbReference type="EMBL" id="CP024201">
    <property type="protein sequence ID" value="ATQ44518.1"/>
    <property type="molecule type" value="Genomic_DNA"/>
</dbReference>
<evidence type="ECO:0000313" key="3">
    <source>
        <dbReference type="EMBL" id="ATQ44518.1"/>
    </source>
</evidence>
<evidence type="ECO:0000256" key="1">
    <source>
        <dbReference type="SAM" id="SignalP"/>
    </source>
</evidence>
<accession>A0A2D2B2R0</accession>
<keyword evidence="4" id="KW-1185">Reference proteome</keyword>
<dbReference type="KEGG" id="cmb:CSW64_20070"/>
<dbReference type="OrthoDB" id="8086271at2"/>
<protein>
    <recommendedName>
        <fullName evidence="2">DUF4189 domain-containing protein</fullName>
    </recommendedName>
</protein>
<feature type="chain" id="PRO_5013601876" description="DUF4189 domain-containing protein" evidence="1">
    <location>
        <begin position="28"/>
        <end position="230"/>
    </location>
</feature>
<feature type="signal peptide" evidence="1">
    <location>
        <begin position="1"/>
        <end position="27"/>
    </location>
</feature>
<keyword evidence="1" id="KW-0732">Signal</keyword>
<evidence type="ECO:0000259" key="2">
    <source>
        <dbReference type="Pfam" id="PF13827"/>
    </source>
</evidence>
<dbReference type="InterPro" id="IPR025240">
    <property type="entry name" value="DUF4189"/>
</dbReference>
<name>A0A2D2B2R0_9CAUL</name>
<evidence type="ECO:0000313" key="4">
    <source>
        <dbReference type="Proteomes" id="UP000228945"/>
    </source>
</evidence>